<evidence type="ECO:0008006" key="4">
    <source>
        <dbReference type="Google" id="ProtNLM"/>
    </source>
</evidence>
<feature type="transmembrane region" description="Helical" evidence="1">
    <location>
        <begin position="390"/>
        <end position="409"/>
    </location>
</feature>
<feature type="transmembrane region" description="Helical" evidence="1">
    <location>
        <begin position="124"/>
        <end position="143"/>
    </location>
</feature>
<feature type="transmembrane region" description="Helical" evidence="1">
    <location>
        <begin position="16"/>
        <end position="35"/>
    </location>
</feature>
<dbReference type="EMBL" id="QXHD01000004">
    <property type="protein sequence ID" value="NEZ58845.1"/>
    <property type="molecule type" value="Genomic_DNA"/>
</dbReference>
<feature type="transmembrane region" description="Helical" evidence="1">
    <location>
        <begin position="363"/>
        <end position="383"/>
    </location>
</feature>
<proteinExistence type="predicted"/>
<accession>A0A6M0RRG8</accession>
<name>A0A6M0RRG8_9CYAN</name>
<gene>
    <name evidence="2" type="ORF">DXZ20_25030</name>
</gene>
<feature type="transmembrane region" description="Helical" evidence="1">
    <location>
        <begin position="179"/>
        <end position="203"/>
    </location>
</feature>
<evidence type="ECO:0000313" key="2">
    <source>
        <dbReference type="EMBL" id="NEZ58845.1"/>
    </source>
</evidence>
<keyword evidence="1" id="KW-0472">Membrane</keyword>
<sequence>MLARLLSPQQHPQKDIQWWFGLAFSLFFAFFYGYLAMQKGFAAHYVIQDDARHYLFWMERWRDADAFPNDLIADYLQSITPVGYKLFYRIASSLHLQPEWFAKVIPMFLGMVAAGYYYGLTLAIFPVPATGVMASVMLSQHIWCTDDVVSASPRAFIYPLLIPLLFYFVRRRWLVSLAFLGLLTLFYPPVAVVATTLYAAHAVDWATLPAKWSQPWVVVHRGRLRIAIAAFILAALCILPTYALANHAFGPVVTMAEAHTIPEFQPTGRHSFFREGISRYWLVLFGGHGAILKRTIFTPVTLVAALFLIPMRWSKRFSPSGLSAISPAIHVFTKLTLVSLVWFIAAYAQAFKLHMPGRYTSHSIMLAIPILAAIAWTVILAAICKRRRQLKLVAPIAILLVVVPLFFYYPLLLKKFPKTLYMAGQEAPIYEYLQTQPHDTLIASIDYEADNIPAFARRSTLIAPEYATPFHLGYYRQIRQRAADLLKAHYTSDKTELTTFSNRYGIDFWLVNKGAFSADYLDHHQYWANNYQPLTAKVVQQVSNSNTSVLRTRIESCTVVETERFWLVNNACVLEQQLCAGATGDSNSTIAATVSSMIDGAPKSHNLHDASFATPAGQPL</sequence>
<organism evidence="2 3">
    <name type="scientific">Adonisia turfae CCMR0081</name>
    <dbReference type="NCBI Taxonomy" id="2292702"/>
    <lineage>
        <taxon>Bacteria</taxon>
        <taxon>Bacillati</taxon>
        <taxon>Cyanobacteriota</taxon>
        <taxon>Adonisia</taxon>
        <taxon>Adonisia turfae</taxon>
    </lineage>
</organism>
<reference evidence="2 3" key="1">
    <citation type="journal article" date="2020" name="Microb. Ecol.">
        <title>Ecogenomics of the Marine Benthic Filamentous Cyanobacterium Adonisia.</title>
        <authorList>
            <person name="Walter J.M."/>
            <person name="Coutinho F.H."/>
            <person name="Leomil L."/>
            <person name="Hargreaves P.I."/>
            <person name="Campeao M.E."/>
            <person name="Vieira V.V."/>
            <person name="Silva B.S."/>
            <person name="Fistarol G.O."/>
            <person name="Salomon P.S."/>
            <person name="Sawabe T."/>
            <person name="Mino S."/>
            <person name="Hosokawa M."/>
            <person name="Miyashita H."/>
            <person name="Maruyama F."/>
            <person name="van Verk M.C."/>
            <person name="Dutilh B.E."/>
            <person name="Thompson C.C."/>
            <person name="Thompson F.L."/>
        </authorList>
    </citation>
    <scope>NUCLEOTIDE SEQUENCE [LARGE SCALE GENOMIC DNA]</scope>
    <source>
        <strain evidence="2 3">CCMR0081</strain>
    </source>
</reference>
<protein>
    <recommendedName>
        <fullName evidence="4">Glycosyltransferase RgtA/B/C/D-like domain-containing protein</fullName>
    </recommendedName>
</protein>
<comment type="caution">
    <text evidence="2">The sequence shown here is derived from an EMBL/GenBank/DDBJ whole genome shotgun (WGS) entry which is preliminary data.</text>
</comment>
<evidence type="ECO:0000256" key="1">
    <source>
        <dbReference type="SAM" id="Phobius"/>
    </source>
</evidence>
<dbReference type="RefSeq" id="WP_163701753.1">
    <property type="nucleotide sequence ID" value="NZ_QXHD01000004.1"/>
</dbReference>
<feature type="transmembrane region" description="Helical" evidence="1">
    <location>
        <begin position="155"/>
        <end position="173"/>
    </location>
</feature>
<dbReference type="AlphaFoldDB" id="A0A6M0RRG8"/>
<dbReference type="Proteomes" id="UP000481033">
    <property type="component" value="Unassembled WGS sequence"/>
</dbReference>
<keyword evidence="1" id="KW-1133">Transmembrane helix</keyword>
<feature type="transmembrane region" description="Helical" evidence="1">
    <location>
        <begin position="224"/>
        <end position="245"/>
    </location>
</feature>
<evidence type="ECO:0000313" key="3">
    <source>
        <dbReference type="Proteomes" id="UP000481033"/>
    </source>
</evidence>
<feature type="transmembrane region" description="Helical" evidence="1">
    <location>
        <begin position="331"/>
        <end position="351"/>
    </location>
</feature>
<keyword evidence="3" id="KW-1185">Reference proteome</keyword>
<keyword evidence="1" id="KW-0812">Transmembrane</keyword>